<name>A0A5J5EY00_9PEZI</name>
<dbReference type="InParanoid" id="A0A5J5EY00"/>
<proteinExistence type="predicted"/>
<sequence>MAATTDPEIGPVFPGLAEVRGYSQSEVMAFLEREGVLEGFMPAILDKALNVGITGRHLVEHCHDPAFLTPHVGPCLSHDIAKLVKKLYETAGMSCFLSSPKFVSNCNIAHPLPNATIERLPQEQRRRAVCTYFPHDFLIEGLLMGSKNDGPMPTSGASRPSRRVLPGSDYWGSASSLRTSPPSAADGTPASTDWPGVASIPWSSVPGFTTSIDLCSRPSSGISRRRRRRWWNKDAEI</sequence>
<evidence type="ECO:0000256" key="1">
    <source>
        <dbReference type="SAM" id="MobiDB-lite"/>
    </source>
</evidence>
<gene>
    <name evidence="2" type="ORF">FN846DRAFT_729173</name>
</gene>
<comment type="caution">
    <text evidence="2">The sequence shown here is derived from an EMBL/GenBank/DDBJ whole genome shotgun (WGS) entry which is preliminary data.</text>
</comment>
<evidence type="ECO:0000313" key="2">
    <source>
        <dbReference type="EMBL" id="KAA8906005.1"/>
    </source>
</evidence>
<dbReference type="AlphaFoldDB" id="A0A5J5EY00"/>
<protein>
    <submittedName>
        <fullName evidence="2">Uncharacterized protein</fullName>
    </submittedName>
</protein>
<dbReference type="EMBL" id="VXIS01000093">
    <property type="protein sequence ID" value="KAA8906005.1"/>
    <property type="molecule type" value="Genomic_DNA"/>
</dbReference>
<feature type="region of interest" description="Disordered" evidence="1">
    <location>
        <begin position="173"/>
        <end position="192"/>
    </location>
</feature>
<feature type="compositionally biased region" description="Polar residues" evidence="1">
    <location>
        <begin position="173"/>
        <end position="182"/>
    </location>
</feature>
<organism evidence="2 3">
    <name type="scientific">Sphaerosporella brunnea</name>
    <dbReference type="NCBI Taxonomy" id="1250544"/>
    <lineage>
        <taxon>Eukaryota</taxon>
        <taxon>Fungi</taxon>
        <taxon>Dikarya</taxon>
        <taxon>Ascomycota</taxon>
        <taxon>Pezizomycotina</taxon>
        <taxon>Pezizomycetes</taxon>
        <taxon>Pezizales</taxon>
        <taxon>Pyronemataceae</taxon>
        <taxon>Sphaerosporella</taxon>
    </lineage>
</organism>
<accession>A0A5J5EY00</accession>
<keyword evidence="3" id="KW-1185">Reference proteome</keyword>
<evidence type="ECO:0000313" key="3">
    <source>
        <dbReference type="Proteomes" id="UP000326924"/>
    </source>
</evidence>
<dbReference type="Proteomes" id="UP000326924">
    <property type="component" value="Unassembled WGS sequence"/>
</dbReference>
<reference evidence="2 3" key="1">
    <citation type="submission" date="2019-09" db="EMBL/GenBank/DDBJ databases">
        <title>Draft genome of the ectomycorrhizal ascomycete Sphaerosporella brunnea.</title>
        <authorList>
            <consortium name="DOE Joint Genome Institute"/>
            <person name="Benucci G.M."/>
            <person name="Marozzi G."/>
            <person name="Antonielli L."/>
            <person name="Sanchez S."/>
            <person name="Marco P."/>
            <person name="Wang X."/>
            <person name="Falini L.B."/>
            <person name="Barry K."/>
            <person name="Haridas S."/>
            <person name="Lipzen A."/>
            <person name="Labutti K."/>
            <person name="Grigoriev I.V."/>
            <person name="Murat C."/>
            <person name="Martin F."/>
            <person name="Albertini E."/>
            <person name="Donnini D."/>
            <person name="Bonito G."/>
        </authorList>
    </citation>
    <scope>NUCLEOTIDE SEQUENCE [LARGE SCALE GENOMIC DNA]</scope>
    <source>
        <strain evidence="2 3">Sb_GMNB300</strain>
    </source>
</reference>